<evidence type="ECO:0000313" key="2">
    <source>
        <dbReference type="EMBL" id="HIZ69426.1"/>
    </source>
</evidence>
<accession>A0A9D2JW22</accession>
<comment type="caution">
    <text evidence="2">The sequence shown here is derived from an EMBL/GenBank/DDBJ whole genome shotgun (WGS) entry which is preliminary data.</text>
</comment>
<dbReference type="Proteomes" id="UP000824055">
    <property type="component" value="Unassembled WGS sequence"/>
</dbReference>
<dbReference type="InterPro" id="IPR032222">
    <property type="entry name" value="DUF5041"/>
</dbReference>
<feature type="signal peptide" evidence="1">
    <location>
        <begin position="1"/>
        <end position="20"/>
    </location>
</feature>
<feature type="chain" id="PRO_5038701390" evidence="1">
    <location>
        <begin position="21"/>
        <end position="235"/>
    </location>
</feature>
<dbReference type="AlphaFoldDB" id="A0A9D2JW22"/>
<evidence type="ECO:0000313" key="3">
    <source>
        <dbReference type="Proteomes" id="UP000824055"/>
    </source>
</evidence>
<reference evidence="2" key="2">
    <citation type="submission" date="2021-04" db="EMBL/GenBank/DDBJ databases">
        <authorList>
            <person name="Gilroy R."/>
        </authorList>
    </citation>
    <scope>NUCLEOTIDE SEQUENCE</scope>
    <source>
        <strain evidence="2">ChiHecec3B27-8219</strain>
    </source>
</reference>
<keyword evidence="1" id="KW-0732">Signal</keyword>
<dbReference type="EMBL" id="DXBE01000046">
    <property type="protein sequence ID" value="HIZ69426.1"/>
    <property type="molecule type" value="Genomic_DNA"/>
</dbReference>
<reference evidence="2" key="1">
    <citation type="journal article" date="2021" name="PeerJ">
        <title>Extensive microbial diversity within the chicken gut microbiome revealed by metagenomics and culture.</title>
        <authorList>
            <person name="Gilroy R."/>
            <person name="Ravi A."/>
            <person name="Getino M."/>
            <person name="Pursley I."/>
            <person name="Horton D.L."/>
            <person name="Alikhan N.F."/>
            <person name="Baker D."/>
            <person name="Gharbi K."/>
            <person name="Hall N."/>
            <person name="Watson M."/>
            <person name="Adriaenssens E.M."/>
            <person name="Foster-Nyarko E."/>
            <person name="Jarju S."/>
            <person name="Secka A."/>
            <person name="Antonio M."/>
            <person name="Oren A."/>
            <person name="Chaudhuri R.R."/>
            <person name="La Ragione R."/>
            <person name="Hildebrand F."/>
            <person name="Pallen M.J."/>
        </authorList>
    </citation>
    <scope>NUCLEOTIDE SEQUENCE</scope>
    <source>
        <strain evidence="2">ChiHecec3B27-8219</strain>
    </source>
</reference>
<sequence>MRKNLIALLCAVALVGTLRAQDSVRITPQPIQLEDVIDVLEMDDIYIHRFDLRPLLDTHYDITFYVDEYRHAEKQGRVHSFMFGSNIGSVTEYPEEQWEDIRREYHLAPNENEYDLIKAATLVFRVKDDSLVHISVSSPDVGRMIKQLKLYPVEGETRYVSYMYSSRPFRLDAVANADTVEIPLVFFGSGWYDKRFNVTRFCGESEIDPQLQAEIVKDVPHAYVVGMRLEKKKKE</sequence>
<dbReference type="Pfam" id="PF16444">
    <property type="entry name" value="DUF5041"/>
    <property type="match status" value="1"/>
</dbReference>
<protein>
    <submittedName>
        <fullName evidence="2">DUF5041 domain-containing protein</fullName>
    </submittedName>
</protein>
<proteinExistence type="predicted"/>
<evidence type="ECO:0000256" key="1">
    <source>
        <dbReference type="SAM" id="SignalP"/>
    </source>
</evidence>
<gene>
    <name evidence="2" type="ORF">H9966_06045</name>
</gene>
<name>A0A9D2JW22_9BACT</name>
<organism evidence="2 3">
    <name type="scientific">Candidatus Prevotella avicola</name>
    <dbReference type="NCBI Taxonomy" id="2838738"/>
    <lineage>
        <taxon>Bacteria</taxon>
        <taxon>Pseudomonadati</taxon>
        <taxon>Bacteroidota</taxon>
        <taxon>Bacteroidia</taxon>
        <taxon>Bacteroidales</taxon>
        <taxon>Prevotellaceae</taxon>
        <taxon>Prevotella</taxon>
    </lineage>
</organism>